<dbReference type="InterPro" id="IPR024997">
    <property type="entry name" value="DUF3892"/>
</dbReference>
<dbReference type="RefSeq" id="WP_063696146.1">
    <property type="nucleotide sequence ID" value="NZ_LUUB01000014.1"/>
</dbReference>
<dbReference type="Proteomes" id="UP000076959">
    <property type="component" value="Unassembled WGS sequence"/>
</dbReference>
<comment type="caution">
    <text evidence="1">The sequence shown here is derived from an EMBL/GenBank/DDBJ whole genome shotgun (WGS) entry which is preliminary data.</text>
</comment>
<evidence type="ECO:0000313" key="2">
    <source>
        <dbReference type="Proteomes" id="UP000076959"/>
    </source>
</evidence>
<dbReference type="AlphaFoldDB" id="A0A176Z9E8"/>
<protein>
    <recommendedName>
        <fullName evidence="3">DUF3892 domain-containing protein</fullName>
    </recommendedName>
</protein>
<name>A0A176Z9E8_9BRAD</name>
<dbReference type="Pfam" id="PF13031">
    <property type="entry name" value="DUF3892"/>
    <property type="match status" value="1"/>
</dbReference>
<proteinExistence type="predicted"/>
<gene>
    <name evidence="1" type="ORF">AYJ54_38130</name>
</gene>
<reference evidence="1 2" key="1">
    <citation type="submission" date="2016-03" db="EMBL/GenBank/DDBJ databases">
        <title>Draft Genome Sequence of the Strain BR 10245 (Bradyrhizobium sp.) isolated from nodules of Centrolobium paraense.</title>
        <authorList>
            <person name="Simoes-Araujo J.L.Sr."/>
            <person name="Barauna A.C."/>
            <person name="Silva K."/>
            <person name="Zilli J.E."/>
        </authorList>
    </citation>
    <scope>NUCLEOTIDE SEQUENCE [LARGE SCALE GENOMIC DNA]</scope>
    <source>
        <strain evidence="1 2">BR 10245</strain>
    </source>
</reference>
<organism evidence="1 2">
    <name type="scientific">Bradyrhizobium centrolobii</name>
    <dbReference type="NCBI Taxonomy" id="1505087"/>
    <lineage>
        <taxon>Bacteria</taxon>
        <taxon>Pseudomonadati</taxon>
        <taxon>Pseudomonadota</taxon>
        <taxon>Alphaproteobacteria</taxon>
        <taxon>Hyphomicrobiales</taxon>
        <taxon>Nitrobacteraceae</taxon>
        <taxon>Bradyrhizobium</taxon>
    </lineage>
</organism>
<dbReference type="OrthoDB" id="826539at2"/>
<evidence type="ECO:0008006" key="3">
    <source>
        <dbReference type="Google" id="ProtNLM"/>
    </source>
</evidence>
<dbReference type="EMBL" id="LUUB01000014">
    <property type="protein sequence ID" value="OAF16515.1"/>
    <property type="molecule type" value="Genomic_DNA"/>
</dbReference>
<sequence length="95" mass="10847">MATYRIDCVHKPNRMSRHEHITDVGGPKPEGGRWRGKVENVVRSIENKQHRFYTQQGDSTAWVAVRKSPSGRKFIQTHADGVWTDNLLALDECST</sequence>
<evidence type="ECO:0000313" key="1">
    <source>
        <dbReference type="EMBL" id="OAF16515.1"/>
    </source>
</evidence>
<dbReference type="STRING" id="1505087.AYJ54_38130"/>
<accession>A0A176Z9E8</accession>
<keyword evidence="2" id="KW-1185">Reference proteome</keyword>